<dbReference type="SUPFAM" id="SSF54001">
    <property type="entry name" value="Cysteine proteinases"/>
    <property type="match status" value="1"/>
</dbReference>
<evidence type="ECO:0000313" key="5">
    <source>
        <dbReference type="Proteomes" id="UP000324832"/>
    </source>
</evidence>
<dbReference type="EMBL" id="FZQP02003001">
    <property type="protein sequence ID" value="VVC97032.1"/>
    <property type="molecule type" value="Genomic_DNA"/>
</dbReference>
<proteinExistence type="predicted"/>
<dbReference type="EC" id="3.4.19.12" evidence="2"/>
<sequence length="235" mass="25543">MILTADHVFALRRSRRMTTRRETLTAPDLPGATGLHNLGNTCFMNAALQAVWSTAALRRYFLAGLHEQELNTRNPLGTGGALALRYGELCREVWTGGARSVAPLRLRWCVSRWARALAGGGQHDAQELLAWLLDALHEDLNRAAPAPPPAAPATPAPAAEPAAAAAAWRQFAARNTSVVTDLFYGQLKSRVRCVTCGHDSVRFDTFNMLSLPLPLENSLRAEIKGNLSTMSDGYV</sequence>
<evidence type="ECO:0000256" key="2">
    <source>
        <dbReference type="ARBA" id="ARBA00012759"/>
    </source>
</evidence>
<dbReference type="GO" id="GO:0016579">
    <property type="term" value="P:protein deubiquitination"/>
    <property type="evidence" value="ECO:0007669"/>
    <property type="project" value="InterPro"/>
</dbReference>
<keyword evidence="5" id="KW-1185">Reference proteome</keyword>
<dbReference type="Proteomes" id="UP000324832">
    <property type="component" value="Unassembled WGS sequence"/>
</dbReference>
<reference evidence="4 5" key="1">
    <citation type="submission" date="2017-07" db="EMBL/GenBank/DDBJ databases">
        <authorList>
            <person name="Talla V."/>
            <person name="Backstrom N."/>
        </authorList>
    </citation>
    <scope>NUCLEOTIDE SEQUENCE [LARGE SCALE GENOMIC DNA]</scope>
</reference>
<dbReference type="AlphaFoldDB" id="A0A5E4QHL5"/>
<dbReference type="GO" id="GO:0004843">
    <property type="term" value="F:cysteine-type deubiquitinase activity"/>
    <property type="evidence" value="ECO:0007669"/>
    <property type="project" value="UniProtKB-EC"/>
</dbReference>
<organism evidence="4 5">
    <name type="scientific">Leptidea sinapis</name>
    <dbReference type="NCBI Taxonomy" id="189913"/>
    <lineage>
        <taxon>Eukaryota</taxon>
        <taxon>Metazoa</taxon>
        <taxon>Ecdysozoa</taxon>
        <taxon>Arthropoda</taxon>
        <taxon>Hexapoda</taxon>
        <taxon>Insecta</taxon>
        <taxon>Pterygota</taxon>
        <taxon>Neoptera</taxon>
        <taxon>Endopterygota</taxon>
        <taxon>Lepidoptera</taxon>
        <taxon>Glossata</taxon>
        <taxon>Ditrysia</taxon>
        <taxon>Papilionoidea</taxon>
        <taxon>Pieridae</taxon>
        <taxon>Dismorphiinae</taxon>
        <taxon>Leptidea</taxon>
    </lineage>
</organism>
<name>A0A5E4QHL5_9NEOP</name>
<feature type="domain" description="USP" evidence="3">
    <location>
        <begin position="33"/>
        <end position="235"/>
    </location>
</feature>
<accession>A0A5E4QHL5</accession>
<dbReference type="InterPro" id="IPR050185">
    <property type="entry name" value="Ub_carboxyl-term_hydrolase"/>
</dbReference>
<evidence type="ECO:0000259" key="3">
    <source>
        <dbReference type="PROSITE" id="PS50235"/>
    </source>
</evidence>
<gene>
    <name evidence="4" type="ORF">LSINAPIS_LOCUS8407</name>
</gene>
<dbReference type="Pfam" id="PF00443">
    <property type="entry name" value="UCH"/>
    <property type="match status" value="1"/>
</dbReference>
<evidence type="ECO:0000313" key="4">
    <source>
        <dbReference type="EMBL" id="VVC97032.1"/>
    </source>
</evidence>
<dbReference type="PROSITE" id="PS00972">
    <property type="entry name" value="USP_1"/>
    <property type="match status" value="1"/>
</dbReference>
<dbReference type="PROSITE" id="PS50235">
    <property type="entry name" value="USP_3"/>
    <property type="match status" value="1"/>
</dbReference>
<dbReference type="InterPro" id="IPR028889">
    <property type="entry name" value="USP"/>
</dbReference>
<dbReference type="PANTHER" id="PTHR21646:SF76">
    <property type="entry name" value="UBIQUITIN CARBOXYL-TERMINAL HYDROLASE 32"/>
    <property type="match status" value="1"/>
</dbReference>
<dbReference type="InterPro" id="IPR038765">
    <property type="entry name" value="Papain-like_cys_pep_sf"/>
</dbReference>
<dbReference type="Gene3D" id="3.90.70.10">
    <property type="entry name" value="Cysteine proteinases"/>
    <property type="match status" value="1"/>
</dbReference>
<evidence type="ECO:0000256" key="1">
    <source>
        <dbReference type="ARBA" id="ARBA00000707"/>
    </source>
</evidence>
<dbReference type="InterPro" id="IPR001394">
    <property type="entry name" value="Peptidase_C19_UCH"/>
</dbReference>
<dbReference type="GO" id="GO:0005794">
    <property type="term" value="C:Golgi apparatus"/>
    <property type="evidence" value="ECO:0007669"/>
    <property type="project" value="TreeGrafter"/>
</dbReference>
<dbReference type="InterPro" id="IPR018200">
    <property type="entry name" value="USP_CS"/>
</dbReference>
<protein>
    <recommendedName>
        <fullName evidence="2">ubiquitinyl hydrolase 1</fullName>
        <ecNumber evidence="2">3.4.19.12</ecNumber>
    </recommendedName>
</protein>
<dbReference type="PANTHER" id="PTHR21646">
    <property type="entry name" value="UBIQUITIN CARBOXYL-TERMINAL HYDROLASE"/>
    <property type="match status" value="1"/>
</dbReference>
<comment type="catalytic activity">
    <reaction evidence="1">
        <text>Thiol-dependent hydrolysis of ester, thioester, amide, peptide and isopeptide bonds formed by the C-terminal Gly of ubiquitin (a 76-residue protein attached to proteins as an intracellular targeting signal).</text>
        <dbReference type="EC" id="3.4.19.12"/>
    </reaction>
</comment>